<dbReference type="PRINTS" id="PR00387">
    <property type="entry name" value="PDIESTERASE1"/>
</dbReference>
<evidence type="ECO:0000256" key="8">
    <source>
        <dbReference type="PIRSR" id="PIRSR623088-3"/>
    </source>
</evidence>
<keyword evidence="5 9" id="KW-0378">Hydrolase</keyword>
<evidence type="ECO:0000256" key="10">
    <source>
        <dbReference type="SAM" id="MobiDB-lite"/>
    </source>
</evidence>
<dbReference type="GO" id="GO:0046872">
    <property type="term" value="F:metal ion binding"/>
    <property type="evidence" value="ECO:0007669"/>
    <property type="project" value="UniProtKB-KW"/>
</dbReference>
<protein>
    <recommendedName>
        <fullName evidence="9">Phosphodiesterase</fullName>
        <ecNumber evidence="9">3.1.4.-</ecNumber>
    </recommendedName>
</protein>
<evidence type="ECO:0000256" key="4">
    <source>
        <dbReference type="ARBA" id="ARBA00022737"/>
    </source>
</evidence>
<comment type="similarity">
    <text evidence="1 9">Belongs to the cyclic nucleotide phosphodiesterase family.</text>
</comment>
<organism evidence="12 13">
    <name type="scientific">Psylliodes chrysocephalus</name>
    <dbReference type="NCBI Taxonomy" id="3402493"/>
    <lineage>
        <taxon>Eukaryota</taxon>
        <taxon>Metazoa</taxon>
        <taxon>Ecdysozoa</taxon>
        <taxon>Arthropoda</taxon>
        <taxon>Hexapoda</taxon>
        <taxon>Insecta</taxon>
        <taxon>Pterygota</taxon>
        <taxon>Neoptera</taxon>
        <taxon>Endopterygota</taxon>
        <taxon>Coleoptera</taxon>
        <taxon>Polyphaga</taxon>
        <taxon>Cucujiformia</taxon>
        <taxon>Chrysomeloidea</taxon>
        <taxon>Chrysomelidae</taxon>
        <taxon>Galerucinae</taxon>
        <taxon>Alticini</taxon>
        <taxon>Psylliodes</taxon>
    </lineage>
</organism>
<name>A0A9P0D2M2_9CUCU</name>
<dbReference type="SMART" id="SM00065">
    <property type="entry name" value="GAF"/>
    <property type="match status" value="2"/>
</dbReference>
<dbReference type="Gene3D" id="3.30.450.40">
    <property type="match status" value="2"/>
</dbReference>
<dbReference type="GO" id="GO:0046068">
    <property type="term" value="P:cGMP metabolic process"/>
    <property type="evidence" value="ECO:0007669"/>
    <property type="project" value="UniProtKB-ARBA"/>
</dbReference>
<evidence type="ECO:0000256" key="7">
    <source>
        <dbReference type="PIRSR" id="PIRSR623088-2"/>
    </source>
</evidence>
<evidence type="ECO:0000313" key="12">
    <source>
        <dbReference type="EMBL" id="CAH1113623.1"/>
    </source>
</evidence>
<keyword evidence="13" id="KW-1185">Reference proteome</keyword>
<dbReference type="PANTHER" id="PTHR11347">
    <property type="entry name" value="CYCLIC NUCLEOTIDE PHOSPHODIESTERASE"/>
    <property type="match status" value="1"/>
</dbReference>
<feature type="active site" description="Proton donor" evidence="6">
    <location>
        <position position="771"/>
    </location>
</feature>
<feature type="compositionally biased region" description="Polar residues" evidence="10">
    <location>
        <begin position="218"/>
        <end position="243"/>
    </location>
</feature>
<evidence type="ECO:0000256" key="5">
    <source>
        <dbReference type="ARBA" id="ARBA00022801"/>
    </source>
</evidence>
<evidence type="ECO:0000256" key="6">
    <source>
        <dbReference type="PIRSR" id="PIRSR623088-1"/>
    </source>
</evidence>
<dbReference type="PROSITE" id="PS51845">
    <property type="entry name" value="PDEASE_I_2"/>
    <property type="match status" value="1"/>
</dbReference>
<dbReference type="SUPFAM" id="SSF109604">
    <property type="entry name" value="HD-domain/PDEase-like"/>
    <property type="match status" value="1"/>
</dbReference>
<accession>A0A9P0D2M2</accession>
<dbReference type="GO" id="GO:0007165">
    <property type="term" value="P:signal transduction"/>
    <property type="evidence" value="ECO:0007669"/>
    <property type="project" value="InterPro"/>
</dbReference>
<dbReference type="InterPro" id="IPR036971">
    <property type="entry name" value="PDEase_catalytic_dom_sf"/>
</dbReference>
<dbReference type="InterPro" id="IPR023088">
    <property type="entry name" value="PDEase"/>
</dbReference>
<feature type="binding site" evidence="8">
    <location>
        <position position="775"/>
    </location>
    <ligand>
        <name>Zn(2+)</name>
        <dbReference type="ChEBI" id="CHEBI:29105"/>
        <label>1</label>
    </ligand>
</feature>
<evidence type="ECO:0000313" key="13">
    <source>
        <dbReference type="Proteomes" id="UP001153636"/>
    </source>
</evidence>
<feature type="binding site" evidence="7">
    <location>
        <position position="919"/>
    </location>
    <ligand>
        <name>AMP</name>
        <dbReference type="ChEBI" id="CHEBI:456215"/>
    </ligand>
</feature>
<gene>
    <name evidence="12" type="ORF">PSYICH_LOCUS13771</name>
</gene>
<feature type="non-terminal residue" evidence="12">
    <location>
        <position position="985"/>
    </location>
</feature>
<dbReference type="FunFam" id="1.10.1300.10:FF:000003">
    <property type="entry name" value="Phosphodiesterase"/>
    <property type="match status" value="1"/>
</dbReference>
<evidence type="ECO:0000256" key="1">
    <source>
        <dbReference type="ARBA" id="ARBA00007648"/>
    </source>
</evidence>
<reference evidence="12" key="1">
    <citation type="submission" date="2022-01" db="EMBL/GenBank/DDBJ databases">
        <authorList>
            <person name="King R."/>
        </authorList>
    </citation>
    <scope>NUCLEOTIDE SEQUENCE</scope>
</reference>
<keyword evidence="3 8" id="KW-0479">Metal-binding</keyword>
<dbReference type="SMART" id="SM00471">
    <property type="entry name" value="HDc"/>
    <property type="match status" value="1"/>
</dbReference>
<dbReference type="AlphaFoldDB" id="A0A9P0D2M2"/>
<dbReference type="OrthoDB" id="74705at2759"/>
<evidence type="ECO:0000256" key="2">
    <source>
        <dbReference type="ARBA" id="ARBA00022535"/>
    </source>
</evidence>
<feature type="binding site" evidence="8">
    <location>
        <position position="812"/>
    </location>
    <ligand>
        <name>Zn(2+)</name>
        <dbReference type="ChEBI" id="CHEBI:29105"/>
        <label>2</label>
    </ligand>
</feature>
<feature type="compositionally biased region" description="Polar residues" evidence="10">
    <location>
        <begin position="270"/>
        <end position="279"/>
    </location>
</feature>
<dbReference type="FunFam" id="3.30.450.40:FF:000032">
    <property type="entry name" value="Phosphodiesterase"/>
    <property type="match status" value="1"/>
</dbReference>
<keyword evidence="2" id="KW-0140">cGMP</keyword>
<dbReference type="InterPro" id="IPR003607">
    <property type="entry name" value="HD/PDEase_dom"/>
</dbReference>
<keyword evidence="4" id="KW-0677">Repeat</keyword>
<dbReference type="InterPro" id="IPR002073">
    <property type="entry name" value="PDEase_catalytic_dom"/>
</dbReference>
<evidence type="ECO:0000259" key="11">
    <source>
        <dbReference type="PROSITE" id="PS51845"/>
    </source>
</evidence>
<feature type="binding site" evidence="8">
    <location>
        <position position="919"/>
    </location>
    <ligand>
        <name>Zn(2+)</name>
        <dbReference type="ChEBI" id="CHEBI:29105"/>
        <label>1</label>
    </ligand>
</feature>
<feature type="binding site" evidence="7">
    <location>
        <position position="972"/>
    </location>
    <ligand>
        <name>AMP</name>
        <dbReference type="ChEBI" id="CHEBI:456215"/>
    </ligand>
</feature>
<feature type="region of interest" description="Disordered" evidence="10">
    <location>
        <begin position="134"/>
        <end position="155"/>
    </location>
</feature>
<comment type="cofactor">
    <cofactor evidence="9">
        <name>a divalent metal cation</name>
        <dbReference type="ChEBI" id="CHEBI:60240"/>
    </cofactor>
    <text evidence="9">Binds 2 divalent metal cations per subunit. Site 1 may preferentially bind zinc ions, while site 2 has a preference for magnesium and/or manganese ions.</text>
</comment>
<proteinExistence type="inferred from homology"/>
<dbReference type="Pfam" id="PF00233">
    <property type="entry name" value="PDEase_I"/>
    <property type="match status" value="1"/>
</dbReference>
<feature type="region of interest" description="Disordered" evidence="10">
    <location>
        <begin position="270"/>
        <end position="299"/>
    </location>
</feature>
<dbReference type="PROSITE" id="PS00126">
    <property type="entry name" value="PDEASE_I_1"/>
    <property type="match status" value="1"/>
</dbReference>
<feature type="binding site" evidence="8">
    <location>
        <position position="811"/>
    </location>
    <ligand>
        <name>Zn(2+)</name>
        <dbReference type="ChEBI" id="CHEBI:29105"/>
        <label>1</label>
    </ligand>
</feature>
<dbReference type="InterPro" id="IPR029016">
    <property type="entry name" value="GAF-like_dom_sf"/>
</dbReference>
<sequence>MVNWVEIPRLVLPKRLNTASQQSAVFIGKTDIRNLHLRLFKIPAKELKIQWRWYTGAFSRKKNKSIIGKASGVAVTLKGWWRDVGLCPRAASPSLGANPTHRRSISRRGSLRSMGQSFSMCKFHCRHKKGLQLRNSGDDTRMPIDGVTTGSDSANKLPRYNHNNYGHSYDPEYAQMESWLDEHPDFVNDYFLRKIHLTRTQMKRKATRQIVEQWQVSHATPTSSSVELASPTHNQSRAGSGATTPVRKISAHEFERSGLLKPMINTIDGQPTFLTSDNQLPAGPNSPQPLRRQRRSRHELRQMDEKDLIFELVKDICNELEVRSLCHKILQNVCMLLNADRGSLFLVEGDKGNEGCAISSGHGNRDRCLVSKLFDVCSKSTIGEIEKKEEIKIPLGTGIVGYVAESGEPVNIPDAYQDERFNHEVDNRTGYRTKSLLCMPIKDTNGDVIGVAQVINKVGDQPFSKIDEEVFSRYLQFCGIGLRNAHLYEKSQLEIKRNQVLLDLARMIFQEQSTLEHVVYRILLHTQSLIQCQRVQILLTHHDSSASFSRVFDFEENDVNIIESGEHRTSPLEGRFPINLGITGHVATTGETVNISNVYEDSRFDPESDEGTSFKHKTVLCMPIKNSKNKIIGVITLINKFNDLLFTQNDENFVEAFAIFCGMGIHNTRMYEDATTAVAKQKVILDVLSYHATATVEEAQKLRSLRVPSNAKFMLLDFSFDDIHMNDDDTLVACLRMFLDLGLVEKFHLDFDVLCRWLLSVKKNYRDVTYHNWRHAFNVGQMMYSILHATRWWEYLGIIECLALMIACLCHDLDHRGTNNSFQMKIHSPIAQLYSTSTMEHHHFDQCLMIINSLQLLSNLTPEEHSRVIRVLEEAILATDLAVYFKKRVDFFKIARMGLNWKKDEHRDSVRGMLMTVCDLAAITKPWEVEKRIAELVSAEFFEQGDLEREKLNVTPMDIMDRNKAEQLPIMQINFIDSICVPIYE</sequence>
<feature type="compositionally biased region" description="Basic residues" evidence="10">
    <location>
        <begin position="100"/>
        <end position="110"/>
    </location>
</feature>
<feature type="region of interest" description="Disordered" evidence="10">
    <location>
        <begin position="218"/>
        <end position="247"/>
    </location>
</feature>
<feature type="domain" description="PDEase" evidence="11">
    <location>
        <begin position="695"/>
        <end position="985"/>
    </location>
</feature>
<dbReference type="EC" id="3.1.4.-" evidence="9"/>
<dbReference type="InterPro" id="IPR023174">
    <property type="entry name" value="PDEase_CS"/>
</dbReference>
<dbReference type="EMBL" id="OV651819">
    <property type="protein sequence ID" value="CAH1113623.1"/>
    <property type="molecule type" value="Genomic_DNA"/>
</dbReference>
<dbReference type="Pfam" id="PF01590">
    <property type="entry name" value="GAF"/>
    <property type="match status" value="2"/>
</dbReference>
<feature type="binding site" evidence="8">
    <location>
        <position position="812"/>
    </location>
    <ligand>
        <name>Zn(2+)</name>
        <dbReference type="ChEBI" id="CHEBI:29105"/>
        <label>1</label>
    </ligand>
</feature>
<dbReference type="GO" id="GO:0047555">
    <property type="term" value="F:3',5'-cyclic-GMP phosphodiesterase activity"/>
    <property type="evidence" value="ECO:0007669"/>
    <property type="project" value="UniProtKB-ARBA"/>
</dbReference>
<feature type="binding site" evidence="7">
    <location>
        <position position="812"/>
    </location>
    <ligand>
        <name>AMP</name>
        <dbReference type="ChEBI" id="CHEBI:456215"/>
    </ligand>
</feature>
<dbReference type="InterPro" id="IPR003018">
    <property type="entry name" value="GAF"/>
</dbReference>
<feature type="region of interest" description="Disordered" evidence="10">
    <location>
        <begin position="92"/>
        <end position="112"/>
    </location>
</feature>
<dbReference type="Gene3D" id="1.10.1300.10">
    <property type="entry name" value="3'5'-cyclic nucleotide phosphodiesterase, catalytic domain"/>
    <property type="match status" value="1"/>
</dbReference>
<dbReference type="CDD" id="cd00077">
    <property type="entry name" value="HDc"/>
    <property type="match status" value="1"/>
</dbReference>
<dbReference type="SUPFAM" id="SSF55781">
    <property type="entry name" value="GAF domain-like"/>
    <property type="match status" value="2"/>
</dbReference>
<dbReference type="FunFam" id="3.30.450.40:FF:000031">
    <property type="entry name" value="Phosphodiesterase"/>
    <property type="match status" value="1"/>
</dbReference>
<feature type="binding site" evidence="7">
    <location>
        <begin position="771"/>
        <end position="775"/>
    </location>
    <ligand>
        <name>AMP</name>
        <dbReference type="ChEBI" id="CHEBI:456215"/>
    </ligand>
</feature>
<evidence type="ECO:0000256" key="3">
    <source>
        <dbReference type="ARBA" id="ARBA00022723"/>
    </source>
</evidence>
<dbReference type="Proteomes" id="UP001153636">
    <property type="component" value="Chromosome 7"/>
</dbReference>
<evidence type="ECO:0000256" key="9">
    <source>
        <dbReference type="RuleBase" id="RU363067"/>
    </source>
</evidence>